<dbReference type="InterPro" id="IPR027417">
    <property type="entry name" value="P-loop_NTPase"/>
</dbReference>
<dbReference type="Pfam" id="PF00005">
    <property type="entry name" value="ABC_tran"/>
    <property type="match status" value="2"/>
</dbReference>
<dbReference type="RefSeq" id="WP_188665971.1">
    <property type="nucleotide sequence ID" value="NZ_BMJI01000001.1"/>
</dbReference>
<proteinExistence type="predicted"/>
<protein>
    <submittedName>
        <fullName evidence="5">ABC transporter ATP-binding protein</fullName>
    </submittedName>
</protein>
<dbReference type="InterPro" id="IPR050611">
    <property type="entry name" value="ABCF"/>
</dbReference>
<reference evidence="6" key="1">
    <citation type="journal article" date="2019" name="Int. J. Syst. Evol. Microbiol.">
        <title>The Global Catalogue of Microorganisms (GCM) 10K type strain sequencing project: providing services to taxonomists for standard genome sequencing and annotation.</title>
        <authorList>
            <consortium name="The Broad Institute Genomics Platform"/>
            <consortium name="The Broad Institute Genome Sequencing Center for Infectious Disease"/>
            <person name="Wu L."/>
            <person name="Ma J."/>
        </authorList>
    </citation>
    <scope>NUCLEOTIDE SEQUENCE [LARGE SCALE GENOMIC DNA]</scope>
    <source>
        <strain evidence="6">CGMCC 1.15480</strain>
    </source>
</reference>
<dbReference type="Gene3D" id="3.40.50.300">
    <property type="entry name" value="P-loop containing nucleotide triphosphate hydrolases"/>
    <property type="match status" value="2"/>
</dbReference>
<dbReference type="PANTHER" id="PTHR19211">
    <property type="entry name" value="ATP-BINDING TRANSPORT PROTEIN-RELATED"/>
    <property type="match status" value="1"/>
</dbReference>
<keyword evidence="6" id="KW-1185">Reference proteome</keyword>
<keyword evidence="3 5" id="KW-0067">ATP-binding</keyword>
<dbReference type="SUPFAM" id="SSF52540">
    <property type="entry name" value="P-loop containing nucleoside triphosphate hydrolases"/>
    <property type="match status" value="2"/>
</dbReference>
<keyword evidence="1" id="KW-0677">Repeat</keyword>
<dbReference type="EMBL" id="BMJI01000001">
    <property type="protein sequence ID" value="GGC81894.1"/>
    <property type="molecule type" value="Genomic_DNA"/>
</dbReference>
<dbReference type="InterPro" id="IPR017871">
    <property type="entry name" value="ABC_transporter-like_CS"/>
</dbReference>
<accession>A0ABQ1NWN9</accession>
<organism evidence="5 6">
    <name type="scientific">Tersicoccus solisilvae</name>
    <dbReference type="NCBI Taxonomy" id="1882339"/>
    <lineage>
        <taxon>Bacteria</taxon>
        <taxon>Bacillati</taxon>
        <taxon>Actinomycetota</taxon>
        <taxon>Actinomycetes</taxon>
        <taxon>Micrococcales</taxon>
        <taxon>Micrococcaceae</taxon>
        <taxon>Tersicoccus</taxon>
    </lineage>
</organism>
<dbReference type="InterPro" id="IPR003593">
    <property type="entry name" value="AAA+_ATPase"/>
</dbReference>
<dbReference type="GO" id="GO:0005524">
    <property type="term" value="F:ATP binding"/>
    <property type="evidence" value="ECO:0007669"/>
    <property type="project" value="UniProtKB-KW"/>
</dbReference>
<evidence type="ECO:0000256" key="3">
    <source>
        <dbReference type="ARBA" id="ARBA00022840"/>
    </source>
</evidence>
<keyword evidence="2" id="KW-0547">Nucleotide-binding</keyword>
<gene>
    <name evidence="5" type="ORF">GCM10011512_05810</name>
</gene>
<feature type="domain" description="ABC transporter" evidence="4">
    <location>
        <begin position="374"/>
        <end position="572"/>
    </location>
</feature>
<dbReference type="Proteomes" id="UP000597761">
    <property type="component" value="Unassembled WGS sequence"/>
</dbReference>
<dbReference type="PANTHER" id="PTHR19211:SF123">
    <property type="entry name" value="ABC TRANSPORTER"/>
    <property type="match status" value="1"/>
</dbReference>
<evidence type="ECO:0000256" key="2">
    <source>
        <dbReference type="ARBA" id="ARBA00022741"/>
    </source>
</evidence>
<comment type="caution">
    <text evidence="5">The sequence shown here is derived from an EMBL/GenBank/DDBJ whole genome shotgun (WGS) entry which is preliminary data.</text>
</comment>
<dbReference type="PROSITE" id="PS00211">
    <property type="entry name" value="ABC_TRANSPORTER_1"/>
    <property type="match status" value="2"/>
</dbReference>
<evidence type="ECO:0000256" key="1">
    <source>
        <dbReference type="ARBA" id="ARBA00022737"/>
    </source>
</evidence>
<evidence type="ECO:0000313" key="5">
    <source>
        <dbReference type="EMBL" id="GGC81894.1"/>
    </source>
</evidence>
<feature type="domain" description="ABC transporter" evidence="4">
    <location>
        <begin position="12"/>
        <end position="265"/>
    </location>
</feature>
<dbReference type="PROSITE" id="PS50893">
    <property type="entry name" value="ABC_TRANSPORTER_2"/>
    <property type="match status" value="2"/>
</dbReference>
<name>A0ABQ1NWN9_9MICC</name>
<evidence type="ECO:0000313" key="6">
    <source>
        <dbReference type="Proteomes" id="UP000597761"/>
    </source>
</evidence>
<evidence type="ECO:0000259" key="4">
    <source>
        <dbReference type="PROSITE" id="PS50893"/>
    </source>
</evidence>
<dbReference type="SMART" id="SM00382">
    <property type="entry name" value="AAA"/>
    <property type="match status" value="2"/>
</dbReference>
<dbReference type="InterPro" id="IPR003439">
    <property type="entry name" value="ABC_transporter-like_ATP-bd"/>
</dbReference>
<sequence length="574" mass="60226">MTALSSRPSPALRLDGIGFAYPARPDLRVLTDVTVTVHAGQRIGLIGENGSGKSTLLRIAAGLLAPDHGGLHRPAATGLLHQQAPPDTAATVGSVVEDAVADVRALSGRIEELAERLAAVPDDAAVADAWDAALAEAELTGLWSLDARIAAVLTGLGLGALPTERALTGLSGGERRRLQLAALLLSRPEALLLDEPTNHLDDDAMDFLARELTGWRGPVLMASHDRWFLDAVATGIVDLDPGLDPDGAGGDRQGTAWTGGYSDYLRARERVRRRWAARHADQEEERARLQEATGMEEGDLFHRSTSKTEARASAKFSADRAAKTLGNRLRSARTRLDALEREAIAPPPVPLRLAALAAPAPAAPTTAAGTPAAAPGAGVLIRARAVAVPGRLNAVDVDLRSGDHLLVTGPNGAGKSTLLDVLAGRLDAGSGELEREPGVVVAKLGQHDPRPHGAGSALDAFRAALPHGVLTAAQNGGREDVPGPVELGLLDAADLRRPLRELSPGQRRRVALAALLASPPDVLLLDEPTNHLALGLVEDLEAALAAWDGTVVMATHDRWLRERWTGRRLALPGV</sequence>